<accession>A0A3A6TZH0</accession>
<dbReference type="OrthoDB" id="117888at2"/>
<feature type="domain" description="Antitoxin Xre-like helix-turn-helix" evidence="1">
    <location>
        <begin position="14"/>
        <end position="66"/>
    </location>
</feature>
<dbReference type="Proteomes" id="UP000273022">
    <property type="component" value="Unassembled WGS sequence"/>
</dbReference>
<keyword evidence="3" id="KW-1185">Reference proteome</keyword>
<comment type="caution">
    <text evidence="2">The sequence shown here is derived from an EMBL/GenBank/DDBJ whole genome shotgun (WGS) entry which is preliminary data.</text>
</comment>
<sequence>MLSNVPNSRSITGFKAAFKILKSWECNDQQIQKILSLDDTSFLIFKANPEKAELTNEQFTRISYLLNMHSVLRSLFNNPTNTTDFMRMINDNEFFEGRAPLDVIDSGEIEDLANTANQINKFFVV</sequence>
<dbReference type="GO" id="GO:0003677">
    <property type="term" value="F:DNA binding"/>
    <property type="evidence" value="ECO:0007669"/>
    <property type="project" value="InterPro"/>
</dbReference>
<organism evidence="2 3">
    <name type="scientific">Parashewanella spongiae</name>
    <dbReference type="NCBI Taxonomy" id="342950"/>
    <lineage>
        <taxon>Bacteria</taxon>
        <taxon>Pseudomonadati</taxon>
        <taxon>Pseudomonadota</taxon>
        <taxon>Gammaproteobacteria</taxon>
        <taxon>Alteromonadales</taxon>
        <taxon>Shewanellaceae</taxon>
        <taxon>Parashewanella</taxon>
    </lineage>
</organism>
<gene>
    <name evidence="2" type="ORF">D5R81_04820</name>
</gene>
<name>A0A3A6TZH0_9GAMM</name>
<evidence type="ECO:0000313" key="2">
    <source>
        <dbReference type="EMBL" id="RJY18540.1"/>
    </source>
</evidence>
<protein>
    <submittedName>
        <fullName evidence="2">DUF2384 domain-containing protein</fullName>
    </submittedName>
</protein>
<proteinExistence type="predicted"/>
<dbReference type="InterPro" id="IPR046847">
    <property type="entry name" value="Xre-like_HTH"/>
</dbReference>
<dbReference type="EMBL" id="QYYH01000020">
    <property type="protein sequence ID" value="RJY18540.1"/>
    <property type="molecule type" value="Genomic_DNA"/>
</dbReference>
<reference evidence="2 3" key="1">
    <citation type="submission" date="2018-09" db="EMBL/GenBank/DDBJ databases">
        <title>Phylogeny of the Shewanellaceae, and recommendation for two new genera, Pseudoshewanella and Parashewanella.</title>
        <authorList>
            <person name="Wang G."/>
        </authorList>
    </citation>
    <scope>NUCLEOTIDE SEQUENCE [LARGE SCALE GENOMIC DNA]</scope>
    <source>
        <strain evidence="2 3">KCTC 22492</strain>
    </source>
</reference>
<dbReference type="AlphaFoldDB" id="A0A3A6TZH0"/>
<evidence type="ECO:0000259" key="1">
    <source>
        <dbReference type="Pfam" id="PF20432"/>
    </source>
</evidence>
<dbReference type="Pfam" id="PF20432">
    <property type="entry name" value="Xre-like-HTH"/>
    <property type="match status" value="1"/>
</dbReference>
<evidence type="ECO:0000313" key="3">
    <source>
        <dbReference type="Proteomes" id="UP000273022"/>
    </source>
</evidence>